<protein>
    <submittedName>
        <fullName evidence="2">Serine hydrolase</fullName>
    </submittedName>
</protein>
<proteinExistence type="predicted"/>
<evidence type="ECO:0000313" key="3">
    <source>
        <dbReference type="Proteomes" id="UP000468581"/>
    </source>
</evidence>
<keyword evidence="2" id="KW-0378">Hydrolase</keyword>
<dbReference type="EMBL" id="JAABOO010000004">
    <property type="protein sequence ID" value="NER15385.1"/>
    <property type="molecule type" value="Genomic_DNA"/>
</dbReference>
<dbReference type="PANTHER" id="PTHR46825">
    <property type="entry name" value="D-ALANYL-D-ALANINE-CARBOXYPEPTIDASE/ENDOPEPTIDASE AMPH"/>
    <property type="match status" value="1"/>
</dbReference>
<dbReference type="Proteomes" id="UP000468581">
    <property type="component" value="Unassembled WGS sequence"/>
</dbReference>
<feature type="domain" description="Beta-lactamase-related" evidence="1">
    <location>
        <begin position="43"/>
        <end position="357"/>
    </location>
</feature>
<dbReference type="RefSeq" id="WP_163608664.1">
    <property type="nucleotide sequence ID" value="NZ_JAABOO010000004.1"/>
</dbReference>
<accession>A0A6P0UQJ7</accession>
<gene>
    <name evidence="2" type="ORF">GWK08_18160</name>
</gene>
<dbReference type="InterPro" id="IPR050491">
    <property type="entry name" value="AmpC-like"/>
</dbReference>
<name>A0A6P0UQJ7_9FLAO</name>
<reference evidence="2 3" key="1">
    <citation type="submission" date="2020-01" db="EMBL/GenBank/DDBJ databases">
        <title>Leptobacterium flavescens.</title>
        <authorList>
            <person name="Wang G."/>
        </authorList>
    </citation>
    <scope>NUCLEOTIDE SEQUENCE [LARGE SCALE GENOMIC DNA]</scope>
    <source>
        <strain evidence="2 3">KCTC 22160</strain>
    </source>
</reference>
<evidence type="ECO:0000259" key="1">
    <source>
        <dbReference type="Pfam" id="PF00144"/>
    </source>
</evidence>
<dbReference type="GO" id="GO:0016787">
    <property type="term" value="F:hydrolase activity"/>
    <property type="evidence" value="ECO:0007669"/>
    <property type="project" value="UniProtKB-KW"/>
</dbReference>
<sequence length="471" mass="52877">MKNISYLLIGLFMSICQAQNDNKNYTDAFKLIDVWLESQKDYEAIPGITAMVVRDQDLVWSGAYGKSNIEQDTDIKRSTLCSICSITKTFTAVAIMKLVDEGKIKLDDKVKDILPHFKVVQKYPDGGFITIRSLLSHSSGLPRDSGHNYWSAPDFPFPSENELNAVLKELETESPVGANLSYSNLGYALLGQIIEQVSGMPFEQYLKTHVLIPLQMSDSYVGIKGSLYGNKHAVGYTAVNRNGIRKRANLYQTKAISPAAGLSTSILDLAKYASWQFRLRNASVKEVLNPSSLRKMHEVQSESKNGSRTWGFGFEVFSDKSGNKWVSHGGICPGYVSYLKMNLTNKMGYGLMVNSNRVNAIQLINGIMGIMKKAGSISKNDAKNIDLEEYTGYYNLNPWNSEYYISRWGKGLVALYLPAKNPVDSMYFYEHKGNDTFRLIGSDEEIVFKRDKNGKVYQVLNGGNYHPKMKY</sequence>
<dbReference type="SUPFAM" id="SSF56601">
    <property type="entry name" value="beta-lactamase/transpeptidase-like"/>
    <property type="match status" value="1"/>
</dbReference>
<comment type="caution">
    <text evidence="2">The sequence shown here is derived from an EMBL/GenBank/DDBJ whole genome shotgun (WGS) entry which is preliminary data.</text>
</comment>
<keyword evidence="3" id="KW-1185">Reference proteome</keyword>
<dbReference type="Gene3D" id="3.40.710.10">
    <property type="entry name" value="DD-peptidase/beta-lactamase superfamily"/>
    <property type="match status" value="1"/>
</dbReference>
<dbReference type="Pfam" id="PF00144">
    <property type="entry name" value="Beta-lactamase"/>
    <property type="match status" value="1"/>
</dbReference>
<evidence type="ECO:0000313" key="2">
    <source>
        <dbReference type="EMBL" id="NER15385.1"/>
    </source>
</evidence>
<dbReference type="InterPro" id="IPR001466">
    <property type="entry name" value="Beta-lactam-related"/>
</dbReference>
<dbReference type="AlphaFoldDB" id="A0A6P0UQJ7"/>
<dbReference type="PANTHER" id="PTHR46825:SF9">
    <property type="entry name" value="BETA-LACTAMASE-RELATED DOMAIN-CONTAINING PROTEIN"/>
    <property type="match status" value="1"/>
</dbReference>
<organism evidence="2 3">
    <name type="scientific">Leptobacterium flavescens</name>
    <dbReference type="NCBI Taxonomy" id="472055"/>
    <lineage>
        <taxon>Bacteria</taxon>
        <taxon>Pseudomonadati</taxon>
        <taxon>Bacteroidota</taxon>
        <taxon>Flavobacteriia</taxon>
        <taxon>Flavobacteriales</taxon>
        <taxon>Flavobacteriaceae</taxon>
        <taxon>Leptobacterium</taxon>
    </lineage>
</organism>
<dbReference type="InterPro" id="IPR012338">
    <property type="entry name" value="Beta-lactam/transpept-like"/>
</dbReference>